<protein>
    <submittedName>
        <fullName evidence="1">Uncharacterized protein</fullName>
    </submittedName>
</protein>
<accession>A0AAE3T6D6</accession>
<reference evidence="1" key="1">
    <citation type="submission" date="2023-03" db="EMBL/GenBank/DDBJ databases">
        <title>Multiphase analysis and comparison of six strains from genera Psychromarinibacter, Lutimaribacter, and Maritimibacter, including a novel species: Psychromarinibacter sediminicola sp. nov.</title>
        <authorList>
            <person name="Wang Y.-H."/>
            <person name="Ye M.-Q."/>
            <person name="Du Z.-J."/>
        </authorList>
    </citation>
    <scope>NUCLEOTIDE SEQUENCE</scope>
    <source>
        <strain evidence="1">C21-152</strain>
    </source>
</reference>
<organism evidence="1 2">
    <name type="scientific">Psychromarinibacter sediminicola</name>
    <dbReference type="NCBI Taxonomy" id="3033385"/>
    <lineage>
        <taxon>Bacteria</taxon>
        <taxon>Pseudomonadati</taxon>
        <taxon>Pseudomonadota</taxon>
        <taxon>Alphaproteobacteria</taxon>
        <taxon>Rhodobacterales</taxon>
        <taxon>Paracoccaceae</taxon>
        <taxon>Psychromarinibacter</taxon>
    </lineage>
</organism>
<name>A0AAE3T6D6_9RHOB</name>
<evidence type="ECO:0000313" key="1">
    <source>
        <dbReference type="EMBL" id="MDF0599150.1"/>
    </source>
</evidence>
<keyword evidence="2" id="KW-1185">Reference proteome</keyword>
<dbReference type="Proteomes" id="UP001220964">
    <property type="component" value="Unassembled WGS sequence"/>
</dbReference>
<sequence>MSHAHFRLDWLREEKKLNPLFDGNPGVVRIDFASDDAAEDKFNHFLKEKFQNKTGNGQWLSLRLDDAWSTTFPGYDQIVAIARKLEEANVEIDWSQVQNGSGDTASGNQAGRDNIINIENSYFVNGVDVSPVGIQKLLLLVCEAMAKFVGNGGHFMLIINDMQSHNQGKFWQMIWNAGLRDAVGDRIALVYYVGPKCGREPHGDAPAPEVQFTLPHSIESDDARQDEVYDDIIEILKSHAGYSDDEASKTAGGLVASNCDSVLRLHMGLSKTIMFNNLKR</sequence>
<dbReference type="AlphaFoldDB" id="A0AAE3T6D6"/>
<evidence type="ECO:0000313" key="2">
    <source>
        <dbReference type="Proteomes" id="UP001220964"/>
    </source>
</evidence>
<dbReference type="EMBL" id="JARGYC010000001">
    <property type="protein sequence ID" value="MDF0599150.1"/>
    <property type="molecule type" value="Genomic_DNA"/>
</dbReference>
<comment type="caution">
    <text evidence="1">The sequence shown here is derived from an EMBL/GenBank/DDBJ whole genome shotgun (WGS) entry which is preliminary data.</text>
</comment>
<proteinExistence type="predicted"/>
<dbReference type="RefSeq" id="WP_275565300.1">
    <property type="nucleotide sequence ID" value="NZ_JARGYC010000001.1"/>
</dbReference>
<gene>
    <name evidence="1" type="ORF">P1J78_00260</name>
</gene>